<dbReference type="PANTHER" id="PTHR38681:SF1">
    <property type="entry name" value="RETROVIRUS-RELATED POL POLYPROTEIN FROM TRANSPOSON 412-LIKE PROTEIN"/>
    <property type="match status" value="1"/>
</dbReference>
<evidence type="ECO:0000313" key="1">
    <source>
        <dbReference type="EMBL" id="KAK5642170.1"/>
    </source>
</evidence>
<proteinExistence type="predicted"/>
<sequence length="212" mass="24571">MVERFHRSLKAAIRCHEKKGWVESLPSVLLGFRAVFREDLNSTVAELVYGSPISLPGEFIYTKASPICTEYNFVETLRDYMNNLRPVETQNHGKRPTFIFQALPSCSFVFVRRDATRSSLESPYEGPYRVIERFKKYYSIDIRGKTKQISIDRLKPAFINIENPETDTQKYTKTNSNHSHTAIQNNQKSILQNTQTITKSGRVVRKTVRFQI</sequence>
<keyword evidence="2" id="KW-1185">Reference proteome</keyword>
<dbReference type="InterPro" id="IPR036397">
    <property type="entry name" value="RNaseH_sf"/>
</dbReference>
<dbReference type="Proteomes" id="UP001329430">
    <property type="component" value="Chromosome 6"/>
</dbReference>
<dbReference type="EMBL" id="JAVRBK010000006">
    <property type="protein sequence ID" value="KAK5642170.1"/>
    <property type="molecule type" value="Genomic_DNA"/>
</dbReference>
<dbReference type="PANTHER" id="PTHR38681">
    <property type="entry name" value="RETROVIRUS-RELATED POL POLYPROTEIN FROM TRANSPOSON 412-LIKE PROTEIN-RELATED"/>
    <property type="match status" value="1"/>
</dbReference>
<reference evidence="1 2" key="1">
    <citation type="journal article" date="2024" name="Insects">
        <title>An Improved Chromosome-Level Genome Assembly of the Firefly Pyrocoelia pectoralis.</title>
        <authorList>
            <person name="Fu X."/>
            <person name="Meyer-Rochow V.B."/>
            <person name="Ballantyne L."/>
            <person name="Zhu X."/>
        </authorList>
    </citation>
    <scope>NUCLEOTIDE SEQUENCE [LARGE SCALE GENOMIC DNA]</scope>
    <source>
        <strain evidence="1">XCY_ONT2</strain>
    </source>
</reference>
<name>A0AAN7ZDL9_9COLE</name>
<dbReference type="AlphaFoldDB" id="A0AAN7ZDL9"/>
<evidence type="ECO:0000313" key="2">
    <source>
        <dbReference type="Proteomes" id="UP001329430"/>
    </source>
</evidence>
<dbReference type="Gene3D" id="3.30.420.10">
    <property type="entry name" value="Ribonuclease H-like superfamily/Ribonuclease H"/>
    <property type="match status" value="1"/>
</dbReference>
<gene>
    <name evidence="1" type="ORF">RI129_008337</name>
</gene>
<dbReference type="GO" id="GO:0003676">
    <property type="term" value="F:nucleic acid binding"/>
    <property type="evidence" value="ECO:0007669"/>
    <property type="project" value="InterPro"/>
</dbReference>
<accession>A0AAN7ZDL9</accession>
<organism evidence="1 2">
    <name type="scientific">Pyrocoelia pectoralis</name>
    <dbReference type="NCBI Taxonomy" id="417401"/>
    <lineage>
        <taxon>Eukaryota</taxon>
        <taxon>Metazoa</taxon>
        <taxon>Ecdysozoa</taxon>
        <taxon>Arthropoda</taxon>
        <taxon>Hexapoda</taxon>
        <taxon>Insecta</taxon>
        <taxon>Pterygota</taxon>
        <taxon>Neoptera</taxon>
        <taxon>Endopterygota</taxon>
        <taxon>Coleoptera</taxon>
        <taxon>Polyphaga</taxon>
        <taxon>Elateriformia</taxon>
        <taxon>Elateroidea</taxon>
        <taxon>Lampyridae</taxon>
        <taxon>Lampyrinae</taxon>
        <taxon>Pyrocoelia</taxon>
    </lineage>
</organism>
<comment type="caution">
    <text evidence="1">The sequence shown here is derived from an EMBL/GenBank/DDBJ whole genome shotgun (WGS) entry which is preliminary data.</text>
</comment>
<protein>
    <submittedName>
        <fullName evidence="1">Uncharacterized protein</fullName>
    </submittedName>
</protein>